<dbReference type="GeneID" id="84233770"/>
<organism evidence="1 2">
    <name type="scientific">Methanolobus sediminis</name>
    <dbReference type="NCBI Taxonomy" id="3072978"/>
    <lineage>
        <taxon>Archaea</taxon>
        <taxon>Methanobacteriati</taxon>
        <taxon>Methanobacteriota</taxon>
        <taxon>Stenosarchaea group</taxon>
        <taxon>Methanomicrobia</taxon>
        <taxon>Methanosarcinales</taxon>
        <taxon>Methanosarcinaceae</taxon>
        <taxon>Methanolobus</taxon>
    </lineage>
</organism>
<dbReference type="AlphaFoldDB" id="A0AA51UKS5"/>
<accession>A0AA51UKS5</accession>
<keyword evidence="2" id="KW-1185">Reference proteome</keyword>
<gene>
    <name evidence="1" type="ORF">RE474_13595</name>
</gene>
<reference evidence="1 2" key="1">
    <citation type="submission" date="2023-08" db="EMBL/GenBank/DDBJ databases">
        <title>Methanolobus mangrovi sp. nov. and Methanolobus sediminis sp. nov, two novel methylotrophic methanogens isolated from mangrove sediments in China.</title>
        <authorList>
            <person name="Zhou J."/>
        </authorList>
    </citation>
    <scope>NUCLEOTIDE SEQUENCE [LARGE SCALE GENOMIC DNA]</scope>
    <source>
        <strain evidence="1 2">FTZ6</strain>
    </source>
</reference>
<dbReference type="EMBL" id="CP133592">
    <property type="protein sequence ID" value="WMW25097.1"/>
    <property type="molecule type" value="Genomic_DNA"/>
</dbReference>
<evidence type="ECO:0000313" key="2">
    <source>
        <dbReference type="Proteomes" id="UP001182908"/>
    </source>
</evidence>
<sequence>MILCECGELVKNSTFKDYVPSSLSPSTRAIGHEKCGMIFNFFDDNIAKKFSSKKELKVLAGRFAKQNNMTQEMTGRFLLEVDRLKSCGNMPDYKVILTAYENLSN</sequence>
<dbReference type="KEGG" id="mseb:RE474_13595"/>
<protein>
    <submittedName>
        <fullName evidence="1">Uncharacterized protein</fullName>
    </submittedName>
</protein>
<proteinExistence type="predicted"/>
<name>A0AA51UKS5_9EURY</name>
<dbReference type="RefSeq" id="WP_309310905.1">
    <property type="nucleotide sequence ID" value="NZ_CP133592.1"/>
</dbReference>
<evidence type="ECO:0000313" key="1">
    <source>
        <dbReference type="EMBL" id="WMW25097.1"/>
    </source>
</evidence>
<dbReference type="Proteomes" id="UP001182908">
    <property type="component" value="Chromosome"/>
</dbReference>